<evidence type="ECO:0000256" key="4">
    <source>
        <dbReference type="ARBA" id="ARBA00022574"/>
    </source>
</evidence>
<comment type="caution">
    <text evidence="9">The sequence shown here is derived from an EMBL/GenBank/DDBJ whole genome shotgun (WGS) entry which is preliminary data.</text>
</comment>
<feature type="region of interest" description="Disordered" evidence="7">
    <location>
        <begin position="1"/>
        <end position="83"/>
    </location>
</feature>
<dbReference type="Pfam" id="PF08145">
    <property type="entry name" value="BOP1NT"/>
    <property type="match status" value="1"/>
</dbReference>
<evidence type="ECO:0000256" key="5">
    <source>
        <dbReference type="ARBA" id="ARBA00022737"/>
    </source>
</evidence>
<evidence type="ECO:0000256" key="6">
    <source>
        <dbReference type="ARBA" id="ARBA00023242"/>
    </source>
</evidence>
<organism evidence="9 10">
    <name type="scientific">Prunus yedoensis var. nudiflora</name>
    <dbReference type="NCBI Taxonomy" id="2094558"/>
    <lineage>
        <taxon>Eukaryota</taxon>
        <taxon>Viridiplantae</taxon>
        <taxon>Streptophyta</taxon>
        <taxon>Embryophyta</taxon>
        <taxon>Tracheophyta</taxon>
        <taxon>Spermatophyta</taxon>
        <taxon>Magnoliopsida</taxon>
        <taxon>eudicotyledons</taxon>
        <taxon>Gunneridae</taxon>
        <taxon>Pentapetalae</taxon>
        <taxon>rosids</taxon>
        <taxon>fabids</taxon>
        <taxon>Rosales</taxon>
        <taxon>Rosaceae</taxon>
        <taxon>Amygdaloideae</taxon>
        <taxon>Amygdaleae</taxon>
        <taxon>Prunus</taxon>
    </lineage>
</organism>
<reference evidence="9 10" key="1">
    <citation type="submission" date="2018-02" db="EMBL/GenBank/DDBJ databases">
        <title>Draft genome of wild Prunus yedoensis var. nudiflora.</title>
        <authorList>
            <person name="Baek S."/>
            <person name="Kim J.-H."/>
            <person name="Choi K."/>
            <person name="Kim G.-B."/>
            <person name="Cho A."/>
            <person name="Jang H."/>
            <person name="Shin C.-H."/>
            <person name="Yu H.-J."/>
            <person name="Mun J.-H."/>
        </authorList>
    </citation>
    <scope>NUCLEOTIDE SEQUENCE [LARGE SCALE GENOMIC DNA]</scope>
    <source>
        <strain evidence="10">cv. Jeju island</strain>
        <tissue evidence="9">Leaf</tissue>
    </source>
</reference>
<feature type="domain" description="BOP1 N-terminal" evidence="8">
    <location>
        <begin position="85"/>
        <end position="135"/>
    </location>
</feature>
<dbReference type="Proteomes" id="UP000250321">
    <property type="component" value="Unassembled WGS sequence"/>
</dbReference>
<dbReference type="GO" id="GO:0043021">
    <property type="term" value="F:ribonucleoprotein complex binding"/>
    <property type="evidence" value="ECO:0007669"/>
    <property type="project" value="TreeGrafter"/>
</dbReference>
<feature type="compositionally biased region" description="Acidic residues" evidence="7">
    <location>
        <begin position="1"/>
        <end position="11"/>
    </location>
</feature>
<evidence type="ECO:0000313" key="10">
    <source>
        <dbReference type="Proteomes" id="UP000250321"/>
    </source>
</evidence>
<comment type="subcellular location">
    <subcellularLocation>
        <location evidence="1">Nucleus</location>
        <location evidence="1">Nucleolus</location>
    </subcellularLocation>
</comment>
<evidence type="ECO:0000256" key="3">
    <source>
        <dbReference type="ARBA" id="ARBA00022552"/>
    </source>
</evidence>
<protein>
    <recommendedName>
        <fullName evidence="8">BOP1 N-terminal domain-containing protein</fullName>
    </recommendedName>
</protein>
<accession>A0A314YWC9</accession>
<name>A0A314YWC9_PRUYE</name>
<evidence type="ECO:0000259" key="8">
    <source>
        <dbReference type="Pfam" id="PF08145"/>
    </source>
</evidence>
<evidence type="ECO:0000256" key="2">
    <source>
        <dbReference type="ARBA" id="ARBA00022517"/>
    </source>
</evidence>
<keyword evidence="10" id="KW-1185">Reference proteome</keyword>
<evidence type="ECO:0000256" key="1">
    <source>
        <dbReference type="ARBA" id="ARBA00004604"/>
    </source>
</evidence>
<dbReference type="InterPro" id="IPR028598">
    <property type="entry name" value="BOP1/Erb1"/>
</dbReference>
<dbReference type="PANTHER" id="PTHR17605:SF0">
    <property type="entry name" value="RIBOSOME BIOGENESIS PROTEIN BOP1"/>
    <property type="match status" value="1"/>
</dbReference>
<keyword evidence="5" id="KW-0677">Repeat</keyword>
<dbReference type="STRING" id="2094558.A0A314YWC9"/>
<gene>
    <name evidence="9" type="ORF">Pyn_17707</name>
</gene>
<dbReference type="AlphaFoldDB" id="A0A314YWC9"/>
<dbReference type="GO" id="GO:0070545">
    <property type="term" value="C:PeBoW complex"/>
    <property type="evidence" value="ECO:0007669"/>
    <property type="project" value="TreeGrafter"/>
</dbReference>
<dbReference type="OrthoDB" id="5571054at2759"/>
<dbReference type="GO" id="GO:0030687">
    <property type="term" value="C:preribosome, large subunit precursor"/>
    <property type="evidence" value="ECO:0007669"/>
    <property type="project" value="TreeGrafter"/>
</dbReference>
<dbReference type="PANTHER" id="PTHR17605">
    <property type="entry name" value="RIBOSOME BIOGENESIS PROTEIN BOP1 BLOCK OF PROLIFERATION 1 PROTEIN"/>
    <property type="match status" value="1"/>
</dbReference>
<sequence>MSDSEGYESDDYPSIRGSDSEDEESGSSGNEDVLNTSNNDHLANDHGNDDESDSSELHEGVEESDSSEDEVVPRNTVGDVPLEWYRDEKHIGYDITGKKIKKKEKEDKLQSFLASADDSKNWRKIYDEYNDEDVEHKRRYQIYK</sequence>
<keyword evidence="3" id="KW-0698">rRNA processing</keyword>
<keyword evidence="6" id="KW-0539">Nucleus</keyword>
<keyword evidence="4" id="KW-0853">WD repeat</keyword>
<evidence type="ECO:0000313" key="9">
    <source>
        <dbReference type="EMBL" id="PQQ12545.1"/>
    </source>
</evidence>
<dbReference type="GO" id="GO:0000463">
    <property type="term" value="P:maturation of LSU-rRNA from tricistronic rRNA transcript (SSU-rRNA, 5.8S rRNA, LSU-rRNA)"/>
    <property type="evidence" value="ECO:0007669"/>
    <property type="project" value="TreeGrafter"/>
</dbReference>
<proteinExistence type="predicted"/>
<evidence type="ECO:0000256" key="7">
    <source>
        <dbReference type="SAM" id="MobiDB-lite"/>
    </source>
</evidence>
<dbReference type="EMBL" id="PJQY01000346">
    <property type="protein sequence ID" value="PQQ12545.1"/>
    <property type="molecule type" value="Genomic_DNA"/>
</dbReference>
<feature type="compositionally biased region" description="Basic and acidic residues" evidence="7">
    <location>
        <begin position="42"/>
        <end position="61"/>
    </location>
</feature>
<dbReference type="InterPro" id="IPR012953">
    <property type="entry name" value="BOP1_N_dom"/>
</dbReference>
<keyword evidence="2" id="KW-0690">Ribosome biogenesis</keyword>